<feature type="compositionally biased region" description="Low complexity" evidence="8">
    <location>
        <begin position="256"/>
        <end position="275"/>
    </location>
</feature>
<dbReference type="InterPro" id="IPR003439">
    <property type="entry name" value="ABC_transporter-like_ATP-bd"/>
</dbReference>
<proteinExistence type="inferred from homology"/>
<dbReference type="GO" id="GO:0016887">
    <property type="term" value="F:ATP hydrolysis activity"/>
    <property type="evidence" value="ECO:0007669"/>
    <property type="project" value="InterPro"/>
</dbReference>
<dbReference type="GO" id="GO:0090374">
    <property type="term" value="P:oligopeptide export from mitochondrion"/>
    <property type="evidence" value="ECO:0007669"/>
    <property type="project" value="TreeGrafter"/>
</dbReference>
<dbReference type="Pfam" id="PF00664">
    <property type="entry name" value="ABC_membrane"/>
    <property type="match status" value="1"/>
</dbReference>
<dbReference type="PANTHER" id="PTHR43394">
    <property type="entry name" value="ATP-DEPENDENT PERMEASE MDL1, MITOCHONDRIAL"/>
    <property type="match status" value="1"/>
</dbReference>
<dbReference type="SUPFAM" id="SSF90123">
    <property type="entry name" value="ABC transporter transmembrane region"/>
    <property type="match status" value="1"/>
</dbReference>
<dbReference type="CDD" id="cd18577">
    <property type="entry name" value="ABC_6TM_Pgp_ABCB1_D1_like"/>
    <property type="match status" value="1"/>
</dbReference>
<evidence type="ECO:0000256" key="3">
    <source>
        <dbReference type="ARBA" id="ARBA00022692"/>
    </source>
</evidence>
<evidence type="ECO:0000259" key="10">
    <source>
        <dbReference type="PROSITE" id="PS50893"/>
    </source>
</evidence>
<sequence length="951" mass="103893">MKFLCLCGAYGSSDKFRVQLAPLVKELASDETAELFFAHGPVDATPPEGYEDYFGPGPHYRFIKPGNAEEGGSDLLDRIRDFPKGATAEDQMRGLMKGVVGSVPTPNANADGGYSDESAQDAIEYLYDIMQEEGPFDGIIGYSEGATVAGTLLLHEQKRFEAEGRLPMFKCAVFFAGWPPMTPEFDGIVLADETDLTITVPTVHIIGSLDPYLAGTLAQMLSDFDLPHSRPESYDAVMRICEQTLSSAKSKMARNSDSWSSTSSPPSSSPSDVPLLSDVELNSEYGEKQTSQSPKPGVQKGSKRFHGVPLQTDAIREEIQSPHSDGFSSPASPKQWPGSAKEPLLAGDEGVKIDDGEAEVIDTQPKTQAPYISAEYKLALSHFWRIFSYTNRNDRLLLLAAGSASVFTGITLPLMNVVFGELVGDFSGFYNPDSNETEEVFTQAINRNVLLLDYVAVLGFRMVSIQISASMRIAYLNALFRQPISVLDTLPSGQTASIITITANILQLGISEKLSMFLQSISLIFSALIVAFYYNWMLTLVTSTGLVFIIAFYCLTIPRLVKMLKQVEQADQISSSIAKGKLAKKYATWVKESRRRGLLMSPLVALQQAPVFFAIHAVLSSIMAIVMSIGGISAPITAAAQAAGAAGILFSIIDAPQPNTGGIQAPDVSSREDIVLENVNFAYPLRHDVKILDNLNVRFPAGKLTAIVGASGSGKSTIVGLIERWYELDGNVTDNALTLFFRNGTITVGDRKLHEIDLKWWRYKMEHESHEKKKKLVRRACKEAFAEEFIKRLPEGYNTMVGDAGIKLSGGPKILILDEATSAIDVRSEKIVQAALDKASKNRTTITIAHRLSTVIKADNIVVMRKGQVVQQGTHEQLLMDTEGPYWALANAQQLSDGETQQREVTIPGDPEKEDVDSPISDRISLDAEDHADSFESSFPMKKHKPLGEAS</sequence>
<evidence type="ECO:0008006" key="14">
    <source>
        <dbReference type="Google" id="ProtNLM"/>
    </source>
</evidence>
<dbReference type="AlphaFoldDB" id="A0A395J687"/>
<dbReference type="GO" id="GO:0015421">
    <property type="term" value="F:ABC-type oligopeptide transporter activity"/>
    <property type="evidence" value="ECO:0007669"/>
    <property type="project" value="TreeGrafter"/>
</dbReference>
<feature type="region of interest" description="Disordered" evidence="8">
    <location>
        <begin position="285"/>
        <end position="304"/>
    </location>
</feature>
<evidence type="ECO:0000256" key="4">
    <source>
        <dbReference type="ARBA" id="ARBA00022741"/>
    </source>
</evidence>
<evidence type="ECO:0000256" key="7">
    <source>
        <dbReference type="ARBA" id="ARBA00023136"/>
    </source>
</evidence>
<evidence type="ECO:0000256" key="6">
    <source>
        <dbReference type="ARBA" id="ARBA00022989"/>
    </source>
</evidence>
<evidence type="ECO:0000256" key="5">
    <source>
        <dbReference type="ARBA" id="ARBA00022840"/>
    </source>
</evidence>
<dbReference type="SMART" id="SM00382">
    <property type="entry name" value="AAA"/>
    <property type="match status" value="1"/>
</dbReference>
<evidence type="ECO:0000256" key="2">
    <source>
        <dbReference type="ARBA" id="ARBA00007577"/>
    </source>
</evidence>
<evidence type="ECO:0000313" key="12">
    <source>
        <dbReference type="EMBL" id="RAL66179.1"/>
    </source>
</evidence>
<keyword evidence="4" id="KW-0547">Nucleotide-binding</keyword>
<dbReference type="InterPro" id="IPR027417">
    <property type="entry name" value="P-loop_NTPase"/>
</dbReference>
<evidence type="ECO:0000259" key="11">
    <source>
        <dbReference type="PROSITE" id="PS50929"/>
    </source>
</evidence>
<dbReference type="SUPFAM" id="SSF53474">
    <property type="entry name" value="alpha/beta-Hydrolases"/>
    <property type="match status" value="1"/>
</dbReference>
<keyword evidence="6 9" id="KW-1133">Transmembrane helix</keyword>
<protein>
    <recommendedName>
        <fullName evidence="14">ABC transmembrane type-1 domain-containing protein</fullName>
    </recommendedName>
</protein>
<dbReference type="OrthoDB" id="414698at2759"/>
<comment type="caution">
    <text evidence="12">The sequence shown here is derived from an EMBL/GenBank/DDBJ whole genome shotgun (WGS) entry which is preliminary data.</text>
</comment>
<dbReference type="InterPro" id="IPR029058">
    <property type="entry name" value="AB_hydrolase_fold"/>
</dbReference>
<dbReference type="PANTHER" id="PTHR43394:SF27">
    <property type="entry name" value="ATP-DEPENDENT TRANSLOCASE ABCB1-LIKE"/>
    <property type="match status" value="1"/>
</dbReference>
<reference evidence="12 13" key="1">
    <citation type="submission" date="2018-06" db="EMBL/GenBank/DDBJ databases">
        <title>Genome Sequence of the Brown Rot Fungal Pathogen Monilinia fructigena.</title>
        <authorList>
            <person name="Landi L."/>
            <person name="De Miccolis Angelini R.M."/>
            <person name="Pollastro S."/>
            <person name="Abate D."/>
            <person name="Faretra F."/>
            <person name="Romanazzi G."/>
        </authorList>
    </citation>
    <scope>NUCLEOTIDE SEQUENCE [LARGE SCALE GENOMIC DNA]</scope>
    <source>
        <strain evidence="12 13">Mfrg269</strain>
    </source>
</reference>
<comment type="subcellular location">
    <subcellularLocation>
        <location evidence="1">Membrane</location>
        <topology evidence="1">Multi-pass membrane protein</topology>
    </subcellularLocation>
</comment>
<dbReference type="InterPro" id="IPR036640">
    <property type="entry name" value="ABC1_TM_sf"/>
</dbReference>
<evidence type="ECO:0000256" key="8">
    <source>
        <dbReference type="SAM" id="MobiDB-lite"/>
    </source>
</evidence>
<feature type="compositionally biased region" description="Polar residues" evidence="8">
    <location>
        <begin position="321"/>
        <end position="332"/>
    </location>
</feature>
<name>A0A395J687_9HELO</name>
<dbReference type="GO" id="GO:0005743">
    <property type="term" value="C:mitochondrial inner membrane"/>
    <property type="evidence" value="ECO:0007669"/>
    <property type="project" value="TreeGrafter"/>
</dbReference>
<dbReference type="InterPro" id="IPR005645">
    <property type="entry name" value="FSH-like_dom"/>
</dbReference>
<evidence type="ECO:0000256" key="9">
    <source>
        <dbReference type="SAM" id="Phobius"/>
    </source>
</evidence>
<evidence type="ECO:0000313" key="13">
    <source>
        <dbReference type="Proteomes" id="UP000249056"/>
    </source>
</evidence>
<keyword evidence="3 9" id="KW-0812">Transmembrane</keyword>
<dbReference type="EMBL" id="QKRW01000007">
    <property type="protein sequence ID" value="RAL66179.1"/>
    <property type="molecule type" value="Genomic_DNA"/>
</dbReference>
<dbReference type="Gene3D" id="3.40.50.300">
    <property type="entry name" value="P-loop containing nucleotide triphosphate hydrolases"/>
    <property type="match status" value="1"/>
</dbReference>
<feature type="domain" description="ABC transporter" evidence="10">
    <location>
        <begin position="674"/>
        <end position="891"/>
    </location>
</feature>
<dbReference type="Proteomes" id="UP000249056">
    <property type="component" value="Unassembled WGS sequence"/>
</dbReference>
<evidence type="ECO:0000256" key="1">
    <source>
        <dbReference type="ARBA" id="ARBA00004141"/>
    </source>
</evidence>
<dbReference type="Pfam" id="PF00005">
    <property type="entry name" value="ABC_tran"/>
    <property type="match status" value="1"/>
</dbReference>
<accession>A0A395J687</accession>
<feature type="compositionally biased region" description="Basic and acidic residues" evidence="8">
    <location>
        <begin position="924"/>
        <end position="934"/>
    </location>
</feature>
<dbReference type="InterPro" id="IPR039421">
    <property type="entry name" value="Type_1_exporter"/>
</dbReference>
<feature type="region of interest" description="Disordered" evidence="8">
    <location>
        <begin position="895"/>
        <end position="951"/>
    </location>
</feature>
<dbReference type="InterPro" id="IPR011527">
    <property type="entry name" value="ABC1_TM_dom"/>
</dbReference>
<organism evidence="12 13">
    <name type="scientific">Monilinia fructigena</name>
    <dbReference type="NCBI Taxonomy" id="38457"/>
    <lineage>
        <taxon>Eukaryota</taxon>
        <taxon>Fungi</taxon>
        <taxon>Dikarya</taxon>
        <taxon>Ascomycota</taxon>
        <taxon>Pezizomycotina</taxon>
        <taxon>Leotiomycetes</taxon>
        <taxon>Helotiales</taxon>
        <taxon>Sclerotiniaceae</taxon>
        <taxon>Monilinia</taxon>
    </lineage>
</organism>
<feature type="domain" description="ABC transmembrane type-1" evidence="11">
    <location>
        <begin position="450"/>
        <end position="578"/>
    </location>
</feature>
<feature type="region of interest" description="Disordered" evidence="8">
    <location>
        <begin position="321"/>
        <end position="344"/>
    </location>
</feature>
<dbReference type="Gene3D" id="3.40.50.1820">
    <property type="entry name" value="alpha/beta hydrolase"/>
    <property type="match status" value="1"/>
</dbReference>
<keyword evidence="5" id="KW-0067">ATP-binding</keyword>
<dbReference type="Gene3D" id="1.20.1560.10">
    <property type="entry name" value="ABC transporter type 1, transmembrane domain"/>
    <property type="match status" value="2"/>
</dbReference>
<dbReference type="GO" id="GO:0005524">
    <property type="term" value="F:ATP binding"/>
    <property type="evidence" value="ECO:0007669"/>
    <property type="project" value="UniProtKB-KW"/>
</dbReference>
<feature type="region of interest" description="Disordered" evidence="8">
    <location>
        <begin position="249"/>
        <end position="275"/>
    </location>
</feature>
<feature type="transmembrane region" description="Helical" evidence="9">
    <location>
        <begin position="540"/>
        <end position="561"/>
    </location>
</feature>
<keyword evidence="7 9" id="KW-0472">Membrane</keyword>
<dbReference type="PROSITE" id="PS50929">
    <property type="entry name" value="ABC_TM1F"/>
    <property type="match status" value="1"/>
</dbReference>
<gene>
    <name evidence="12" type="ORF">DID88_005851</name>
</gene>
<comment type="similarity">
    <text evidence="2">Belongs to the ABC transporter superfamily. ABCB family. Multidrug resistance exporter (TC 3.A.1.201) subfamily.</text>
</comment>
<dbReference type="SUPFAM" id="SSF52540">
    <property type="entry name" value="P-loop containing nucleoside triphosphate hydrolases"/>
    <property type="match status" value="1"/>
</dbReference>
<dbReference type="PROSITE" id="PS50893">
    <property type="entry name" value="ABC_TRANSPORTER_2"/>
    <property type="match status" value="1"/>
</dbReference>
<dbReference type="InterPro" id="IPR003593">
    <property type="entry name" value="AAA+_ATPase"/>
</dbReference>
<dbReference type="Pfam" id="PF03959">
    <property type="entry name" value="FSH1"/>
    <property type="match status" value="1"/>
</dbReference>
<keyword evidence="13" id="KW-1185">Reference proteome</keyword>